<name>A0A140NS91_PROSM</name>
<evidence type="ECO:0000256" key="2">
    <source>
        <dbReference type="ARBA" id="ARBA00023125"/>
    </source>
</evidence>
<evidence type="ECO:0000313" key="6">
    <source>
        <dbReference type="Proteomes" id="UP000005012"/>
    </source>
</evidence>
<dbReference type="PROSITE" id="PS01117">
    <property type="entry name" value="HTH_MARR_1"/>
    <property type="match status" value="1"/>
</dbReference>
<dbReference type="PANTHER" id="PTHR42756">
    <property type="entry name" value="TRANSCRIPTIONAL REGULATOR, MARR"/>
    <property type="match status" value="1"/>
</dbReference>
<dbReference type="SUPFAM" id="SSF46785">
    <property type="entry name" value="Winged helix' DNA-binding domain"/>
    <property type="match status" value="1"/>
</dbReference>
<evidence type="ECO:0000256" key="3">
    <source>
        <dbReference type="ARBA" id="ARBA00023163"/>
    </source>
</evidence>
<dbReference type="InterPro" id="IPR036390">
    <property type="entry name" value="WH_DNA-bd_sf"/>
</dbReference>
<dbReference type="RefSeq" id="WP_014658374.1">
    <property type="nucleotide sequence ID" value="NC_017731.1"/>
</dbReference>
<protein>
    <submittedName>
        <fullName evidence="5">Transcriptional regulator protein</fullName>
    </submittedName>
</protein>
<evidence type="ECO:0000313" key="5">
    <source>
        <dbReference type="EMBL" id="AFH95975.1"/>
    </source>
</evidence>
<dbReference type="HOGENOM" id="CLU_083287_27_5_6"/>
<dbReference type="InterPro" id="IPR000835">
    <property type="entry name" value="HTH_MarR-typ"/>
</dbReference>
<dbReference type="SMART" id="SM00347">
    <property type="entry name" value="HTH_MARR"/>
    <property type="match status" value="1"/>
</dbReference>
<dbReference type="AlphaFoldDB" id="A0A140NS91"/>
<dbReference type="InterPro" id="IPR023187">
    <property type="entry name" value="Tscrpt_reg_MarR-type_CS"/>
</dbReference>
<dbReference type="Gene3D" id="1.10.10.10">
    <property type="entry name" value="Winged helix-like DNA-binding domain superfamily/Winged helix DNA-binding domain"/>
    <property type="match status" value="1"/>
</dbReference>
<accession>A0A140NS91</accession>
<dbReference type="Proteomes" id="UP000005012">
    <property type="component" value="Chromosome"/>
</dbReference>
<dbReference type="KEGG" id="psi:S70_20980"/>
<dbReference type="InterPro" id="IPR036388">
    <property type="entry name" value="WH-like_DNA-bd_sf"/>
</dbReference>
<dbReference type="PATRIC" id="fig|1157951.4.peg.4215"/>
<dbReference type="Pfam" id="PF12802">
    <property type="entry name" value="MarR_2"/>
    <property type="match status" value="1"/>
</dbReference>
<dbReference type="PRINTS" id="PR00598">
    <property type="entry name" value="HTHMARR"/>
</dbReference>
<gene>
    <name evidence="5" type="ordered locus">S70_20980</name>
</gene>
<organism evidence="5 6">
    <name type="scientific">Providencia stuartii (strain MRSN 2154)</name>
    <dbReference type="NCBI Taxonomy" id="1157951"/>
    <lineage>
        <taxon>Bacteria</taxon>
        <taxon>Pseudomonadati</taxon>
        <taxon>Pseudomonadota</taxon>
        <taxon>Gammaproteobacteria</taxon>
        <taxon>Enterobacterales</taxon>
        <taxon>Morganellaceae</taxon>
        <taxon>Providencia</taxon>
    </lineage>
</organism>
<proteinExistence type="predicted"/>
<keyword evidence="2" id="KW-0238">DNA-binding</keyword>
<evidence type="ECO:0000259" key="4">
    <source>
        <dbReference type="PROSITE" id="PS50995"/>
    </source>
</evidence>
<feature type="domain" description="HTH marR-type" evidence="4">
    <location>
        <begin position="22"/>
        <end position="157"/>
    </location>
</feature>
<dbReference type="GO" id="GO:0003677">
    <property type="term" value="F:DNA binding"/>
    <property type="evidence" value="ECO:0007669"/>
    <property type="project" value="UniProtKB-KW"/>
</dbReference>
<dbReference type="PANTHER" id="PTHR42756:SF1">
    <property type="entry name" value="TRANSCRIPTIONAL REPRESSOR OF EMRAB OPERON"/>
    <property type="match status" value="1"/>
</dbReference>
<sequence>MDRIDKIIQQWARERPDLDISAMGLIGRLDNIVLHLTREMEKVFAQFGLNRSSFDVLATLRRAGHPYTLSPGDMLATLMVTSGTMTNRIDQLEKAGLVKRHPNPEDGRGFLVSLTDDGLSLINQAIEAHVANQARLVAGLTTDEQNALNQLLKVFLVSLENKKTAK</sequence>
<dbReference type="GO" id="GO:0003700">
    <property type="term" value="F:DNA-binding transcription factor activity"/>
    <property type="evidence" value="ECO:0007669"/>
    <property type="project" value="InterPro"/>
</dbReference>
<keyword evidence="1" id="KW-0805">Transcription regulation</keyword>
<evidence type="ECO:0000256" key="1">
    <source>
        <dbReference type="ARBA" id="ARBA00023015"/>
    </source>
</evidence>
<reference evidence="6" key="2">
    <citation type="submission" date="2012-04" db="EMBL/GenBank/DDBJ databases">
        <title>Complete genome sequence of Providencia stuartii clinical isolate MRSN 2154.</title>
        <authorList>
            <person name="Clifford R.J."/>
            <person name="Hang J."/>
            <person name="Riley M.C."/>
            <person name="Onmus-Leone F."/>
            <person name="Kuschner R.A."/>
            <person name="Lesho E.P."/>
            <person name="Waterman P.E."/>
        </authorList>
    </citation>
    <scope>NUCLEOTIDE SEQUENCE [LARGE SCALE GENOMIC DNA]</scope>
    <source>
        <strain evidence="6">MRSN 2154</strain>
    </source>
</reference>
<dbReference type="PROSITE" id="PS50995">
    <property type="entry name" value="HTH_MARR_2"/>
    <property type="match status" value="1"/>
</dbReference>
<reference evidence="5 6" key="1">
    <citation type="journal article" date="2012" name="J. Bacteriol.">
        <title>Complete Genome Sequence of Providencia stuartii Clinical Isolate MRSN 2154.</title>
        <authorList>
            <person name="Clifford R.J."/>
            <person name="Hang J."/>
            <person name="Riley M.C."/>
            <person name="Onmus-Leone F."/>
            <person name="Kuschner R.A."/>
            <person name="Lesho E.P."/>
            <person name="Waterman P.E."/>
        </authorList>
    </citation>
    <scope>NUCLEOTIDE SEQUENCE [LARGE SCALE GENOMIC DNA]</scope>
    <source>
        <strain evidence="5 6">MRSN 2154</strain>
    </source>
</reference>
<dbReference type="OrthoDB" id="32523at2"/>
<dbReference type="EMBL" id="CP003488">
    <property type="protein sequence ID" value="AFH95975.1"/>
    <property type="molecule type" value="Genomic_DNA"/>
</dbReference>
<keyword evidence="3" id="KW-0804">Transcription</keyword>